<keyword evidence="1" id="KW-0812">Transmembrane</keyword>
<evidence type="ECO:0000313" key="2">
    <source>
        <dbReference type="EMBL" id="KAE8350329.1"/>
    </source>
</evidence>
<dbReference type="Proteomes" id="UP000327118">
    <property type="component" value="Unassembled WGS sequence"/>
</dbReference>
<proteinExistence type="predicted"/>
<dbReference type="AlphaFoldDB" id="A0A5N6Z0W4"/>
<gene>
    <name evidence="2" type="ORF">BDV28DRAFT_43035</name>
</gene>
<feature type="transmembrane region" description="Helical" evidence="1">
    <location>
        <begin position="59"/>
        <end position="83"/>
    </location>
</feature>
<name>A0A5N6Z0W4_9EURO</name>
<keyword evidence="1" id="KW-1133">Transmembrane helix</keyword>
<protein>
    <submittedName>
        <fullName evidence="2">Uncharacterized protein</fullName>
    </submittedName>
</protein>
<dbReference type="EMBL" id="ML739232">
    <property type="protein sequence ID" value="KAE8350329.1"/>
    <property type="molecule type" value="Genomic_DNA"/>
</dbReference>
<keyword evidence="3" id="KW-1185">Reference proteome</keyword>
<organism evidence="2 3">
    <name type="scientific">Aspergillus coremiiformis</name>
    <dbReference type="NCBI Taxonomy" id="138285"/>
    <lineage>
        <taxon>Eukaryota</taxon>
        <taxon>Fungi</taxon>
        <taxon>Dikarya</taxon>
        <taxon>Ascomycota</taxon>
        <taxon>Pezizomycotina</taxon>
        <taxon>Eurotiomycetes</taxon>
        <taxon>Eurotiomycetidae</taxon>
        <taxon>Eurotiales</taxon>
        <taxon>Aspergillaceae</taxon>
        <taxon>Aspergillus</taxon>
        <taxon>Aspergillus subgen. Circumdati</taxon>
    </lineage>
</organism>
<reference evidence="3" key="1">
    <citation type="submission" date="2019-04" db="EMBL/GenBank/DDBJ databases">
        <title>Friends and foes A comparative genomics studyof 23 Aspergillus species from section Flavi.</title>
        <authorList>
            <consortium name="DOE Joint Genome Institute"/>
            <person name="Kjaerbolling I."/>
            <person name="Vesth T."/>
            <person name="Frisvad J.C."/>
            <person name="Nybo J.L."/>
            <person name="Theobald S."/>
            <person name="Kildgaard S."/>
            <person name="Isbrandt T."/>
            <person name="Kuo A."/>
            <person name="Sato A."/>
            <person name="Lyhne E.K."/>
            <person name="Kogle M.E."/>
            <person name="Wiebenga A."/>
            <person name="Kun R.S."/>
            <person name="Lubbers R.J."/>
            <person name="Makela M.R."/>
            <person name="Barry K."/>
            <person name="Chovatia M."/>
            <person name="Clum A."/>
            <person name="Daum C."/>
            <person name="Haridas S."/>
            <person name="He G."/>
            <person name="LaButti K."/>
            <person name="Lipzen A."/>
            <person name="Mondo S."/>
            <person name="Riley R."/>
            <person name="Salamov A."/>
            <person name="Simmons B.A."/>
            <person name="Magnuson J.K."/>
            <person name="Henrissat B."/>
            <person name="Mortensen U.H."/>
            <person name="Larsen T.O."/>
            <person name="Devries R.P."/>
            <person name="Grigoriev I.V."/>
            <person name="Machida M."/>
            <person name="Baker S.E."/>
            <person name="Andersen M.R."/>
        </authorList>
    </citation>
    <scope>NUCLEOTIDE SEQUENCE [LARGE SCALE GENOMIC DNA]</scope>
    <source>
        <strain evidence="3">CBS 553.77</strain>
    </source>
</reference>
<evidence type="ECO:0000313" key="3">
    <source>
        <dbReference type="Proteomes" id="UP000327118"/>
    </source>
</evidence>
<accession>A0A5N6Z0W4</accession>
<keyword evidence="1" id="KW-0472">Membrane</keyword>
<evidence type="ECO:0000256" key="1">
    <source>
        <dbReference type="SAM" id="Phobius"/>
    </source>
</evidence>
<sequence length="97" mass="11236">MWPGQGHPRVTKSAMYDWLEASQRRFGETGKVQAMPLKQPPMRQFNETFDRRANSLSLFFWNVWVASVCPVFLGNHFGSVGLWPRSPRNTQPRHPHG</sequence>